<evidence type="ECO:0000256" key="1">
    <source>
        <dbReference type="SAM" id="MobiDB-lite"/>
    </source>
</evidence>
<accession>A0AAD8WXU8</accession>
<sequence length="218" mass="23058">MGAARVTVDTITLATPRFIPVTIPAERWTGRTPELHPRGRATPRDFRRIAGGCDWTRPCTPSRASPTPHFPPNRGAVVRTRSSAAPRTQCAAAARPLFLAGPGAPCTSPATLKQRSTPLSKRSHHQNPLTPQAHLPRGEELHSSLHPVLELDAVAVPMEVAAAACRVLTGGAIPSSIRGQSPSIAREPSLFRPPPPLFGSPHSTASSAHQPAVDRAPG</sequence>
<feature type="region of interest" description="Disordered" evidence="1">
    <location>
        <begin position="105"/>
        <end position="135"/>
    </location>
</feature>
<organism evidence="2 3">
    <name type="scientific">Lolium multiflorum</name>
    <name type="common">Italian ryegrass</name>
    <name type="synonym">Lolium perenne subsp. multiflorum</name>
    <dbReference type="NCBI Taxonomy" id="4521"/>
    <lineage>
        <taxon>Eukaryota</taxon>
        <taxon>Viridiplantae</taxon>
        <taxon>Streptophyta</taxon>
        <taxon>Embryophyta</taxon>
        <taxon>Tracheophyta</taxon>
        <taxon>Spermatophyta</taxon>
        <taxon>Magnoliopsida</taxon>
        <taxon>Liliopsida</taxon>
        <taxon>Poales</taxon>
        <taxon>Poaceae</taxon>
        <taxon>BOP clade</taxon>
        <taxon>Pooideae</taxon>
        <taxon>Poodae</taxon>
        <taxon>Poeae</taxon>
        <taxon>Poeae Chloroplast Group 2 (Poeae type)</taxon>
        <taxon>Loliodinae</taxon>
        <taxon>Loliinae</taxon>
        <taxon>Lolium</taxon>
    </lineage>
</organism>
<reference evidence="2" key="1">
    <citation type="submission" date="2023-07" db="EMBL/GenBank/DDBJ databases">
        <title>A chromosome-level genome assembly of Lolium multiflorum.</title>
        <authorList>
            <person name="Chen Y."/>
            <person name="Copetti D."/>
            <person name="Kolliker R."/>
            <person name="Studer B."/>
        </authorList>
    </citation>
    <scope>NUCLEOTIDE SEQUENCE</scope>
    <source>
        <strain evidence="2">02402/16</strain>
        <tissue evidence="2">Leaf</tissue>
    </source>
</reference>
<name>A0AAD8WXU8_LOLMU</name>
<feature type="compositionally biased region" description="Polar residues" evidence="1">
    <location>
        <begin position="108"/>
        <end position="130"/>
    </location>
</feature>
<gene>
    <name evidence="2" type="ORF">QYE76_043349</name>
</gene>
<protein>
    <submittedName>
        <fullName evidence="2">Uncharacterized protein</fullName>
    </submittedName>
</protein>
<dbReference type="EMBL" id="JAUUTY010000002">
    <property type="protein sequence ID" value="KAK1682501.1"/>
    <property type="molecule type" value="Genomic_DNA"/>
</dbReference>
<evidence type="ECO:0000313" key="2">
    <source>
        <dbReference type="EMBL" id="KAK1682501.1"/>
    </source>
</evidence>
<feature type="region of interest" description="Disordered" evidence="1">
    <location>
        <begin position="57"/>
        <end position="76"/>
    </location>
</feature>
<comment type="caution">
    <text evidence="2">The sequence shown here is derived from an EMBL/GenBank/DDBJ whole genome shotgun (WGS) entry which is preliminary data.</text>
</comment>
<dbReference type="AlphaFoldDB" id="A0AAD8WXU8"/>
<dbReference type="Proteomes" id="UP001231189">
    <property type="component" value="Unassembled WGS sequence"/>
</dbReference>
<keyword evidence="3" id="KW-1185">Reference proteome</keyword>
<proteinExistence type="predicted"/>
<evidence type="ECO:0000313" key="3">
    <source>
        <dbReference type="Proteomes" id="UP001231189"/>
    </source>
</evidence>
<feature type="region of interest" description="Disordered" evidence="1">
    <location>
        <begin position="176"/>
        <end position="218"/>
    </location>
</feature>